<feature type="domain" description="Plastocyanin-like" evidence="8">
    <location>
        <begin position="153"/>
        <end position="299"/>
    </location>
</feature>
<evidence type="ECO:0000256" key="3">
    <source>
        <dbReference type="ARBA" id="ARBA00022737"/>
    </source>
</evidence>
<name>A0A9W9LP96_9EURO</name>
<dbReference type="InterPro" id="IPR011706">
    <property type="entry name" value="Cu-oxidase_C"/>
</dbReference>
<feature type="chain" id="PRO_5040725712" evidence="7">
    <location>
        <begin position="18"/>
        <end position="521"/>
    </location>
</feature>
<dbReference type="Pfam" id="PF07732">
    <property type="entry name" value="Cu-oxidase_3"/>
    <property type="match status" value="1"/>
</dbReference>
<dbReference type="InterPro" id="IPR008972">
    <property type="entry name" value="Cupredoxin"/>
</dbReference>
<evidence type="ECO:0000259" key="8">
    <source>
        <dbReference type="Pfam" id="PF00394"/>
    </source>
</evidence>
<gene>
    <name evidence="11" type="ORF">N7482_003394</name>
</gene>
<sequence>MKLLYFLFLGLALETAAFSIPNLEARKSKRCIGNTVHTRKTWCEYDINTDYTTVVPNTGVTRQYWFSVDEVTVALDGFSRPAMAVNGTYPGPTIYANWGDEVVVHVTNHLDESGNGTSIHWHGIRQNYTNPNDVFGGIIIDGPASSNYDVDKGVLFLNDWSHQTADELYTYAQTQGPPTLNNGLINGTNVYNGTTGGSRFTMRANQGESYRLRIINAAIDTHWKFMIDNHTLTVISMDLVPIEPYTTNFINIGMGQRYDVIVTANQALVARNFWMRAVPQTQCSENDSVDNIKGIFHYDTRIGTPETSPYEFQDGCVDEDMSNLVPIVSKSVSPADWSSVEDVAVSTNANNLFRWYLNSTTMEVAWQDPTLLQIYNNATTFSDSSGIIELPNANEWVYLLINTSMPIAHPIHLHGHDFFILAQGSNPWDGTTVSSTNPPRRDTAMLESAGYLLIAFETDNPGAWLMHCHIGWHTSEGFALQFVERSDEIKDLIDYQTLNQNCVAWTAYDSAYGIEQEDSGV</sequence>
<dbReference type="InterPro" id="IPR001117">
    <property type="entry name" value="Cu-oxidase_2nd"/>
</dbReference>
<dbReference type="Pfam" id="PF00394">
    <property type="entry name" value="Cu-oxidase"/>
    <property type="match status" value="1"/>
</dbReference>
<dbReference type="SUPFAM" id="SSF49503">
    <property type="entry name" value="Cupredoxins"/>
    <property type="match status" value="3"/>
</dbReference>
<dbReference type="CDD" id="cd13901">
    <property type="entry name" value="CuRO_3_MaLCC_like"/>
    <property type="match status" value="1"/>
</dbReference>
<dbReference type="Pfam" id="PF07731">
    <property type="entry name" value="Cu-oxidase_2"/>
    <property type="match status" value="1"/>
</dbReference>
<dbReference type="AlphaFoldDB" id="A0A9W9LP96"/>
<dbReference type="FunFam" id="2.60.40.420:FF:000038">
    <property type="entry name" value="Extracellular dihydrogeodin oxidase/laccase"/>
    <property type="match status" value="1"/>
</dbReference>
<dbReference type="GO" id="GO:0005507">
    <property type="term" value="F:copper ion binding"/>
    <property type="evidence" value="ECO:0007669"/>
    <property type="project" value="InterPro"/>
</dbReference>
<feature type="domain" description="Plastocyanin-like" evidence="9">
    <location>
        <begin position="365"/>
        <end position="487"/>
    </location>
</feature>
<evidence type="ECO:0000256" key="6">
    <source>
        <dbReference type="ARBA" id="ARBA00023180"/>
    </source>
</evidence>
<keyword evidence="3" id="KW-0677">Repeat</keyword>
<reference evidence="11" key="1">
    <citation type="submission" date="2022-11" db="EMBL/GenBank/DDBJ databases">
        <authorList>
            <person name="Petersen C."/>
        </authorList>
    </citation>
    <scope>NUCLEOTIDE SEQUENCE</scope>
    <source>
        <strain evidence="11">IBT 26290</strain>
    </source>
</reference>
<dbReference type="PANTHER" id="PTHR11709:SF502">
    <property type="entry name" value="MULTICOPPER OXIDASE"/>
    <property type="match status" value="1"/>
</dbReference>
<keyword evidence="2" id="KW-0479">Metal-binding</keyword>
<reference evidence="11" key="2">
    <citation type="journal article" date="2023" name="IMA Fungus">
        <title>Comparative genomic study of the Penicillium genus elucidates a diverse pangenome and 15 lateral gene transfer events.</title>
        <authorList>
            <person name="Petersen C."/>
            <person name="Sorensen T."/>
            <person name="Nielsen M.R."/>
            <person name="Sondergaard T.E."/>
            <person name="Sorensen J.L."/>
            <person name="Fitzpatrick D.A."/>
            <person name="Frisvad J.C."/>
            <person name="Nielsen K.L."/>
        </authorList>
    </citation>
    <scope>NUCLEOTIDE SEQUENCE</scope>
    <source>
        <strain evidence="11">IBT 26290</strain>
    </source>
</reference>
<evidence type="ECO:0000259" key="9">
    <source>
        <dbReference type="Pfam" id="PF07731"/>
    </source>
</evidence>
<dbReference type="RefSeq" id="XP_056544261.1">
    <property type="nucleotide sequence ID" value="XM_056685519.1"/>
</dbReference>
<evidence type="ECO:0000256" key="2">
    <source>
        <dbReference type="ARBA" id="ARBA00022723"/>
    </source>
</evidence>
<dbReference type="EMBL" id="JAPQKN010000002">
    <property type="protein sequence ID" value="KAJ5167800.1"/>
    <property type="molecule type" value="Genomic_DNA"/>
</dbReference>
<evidence type="ECO:0000313" key="12">
    <source>
        <dbReference type="Proteomes" id="UP001149163"/>
    </source>
</evidence>
<dbReference type="CDD" id="cd13880">
    <property type="entry name" value="CuRO_2_MaLCC_like"/>
    <property type="match status" value="1"/>
</dbReference>
<evidence type="ECO:0000256" key="7">
    <source>
        <dbReference type="SAM" id="SignalP"/>
    </source>
</evidence>
<evidence type="ECO:0000256" key="1">
    <source>
        <dbReference type="ARBA" id="ARBA00010609"/>
    </source>
</evidence>
<dbReference type="OrthoDB" id="2121828at2759"/>
<keyword evidence="5" id="KW-0186">Copper</keyword>
<comment type="similarity">
    <text evidence="1">Belongs to the multicopper oxidase family.</text>
</comment>
<dbReference type="PANTHER" id="PTHR11709">
    <property type="entry name" value="MULTI-COPPER OXIDASE"/>
    <property type="match status" value="1"/>
</dbReference>
<feature type="signal peptide" evidence="7">
    <location>
        <begin position="1"/>
        <end position="17"/>
    </location>
</feature>
<dbReference type="FunFam" id="2.60.40.420:FF:000046">
    <property type="entry name" value="Multicopper oxidase"/>
    <property type="match status" value="1"/>
</dbReference>
<proteinExistence type="inferred from homology"/>
<protein>
    <submittedName>
        <fullName evidence="11">Uncharacterized protein</fullName>
    </submittedName>
</protein>
<accession>A0A9W9LP96</accession>
<organism evidence="11 12">
    <name type="scientific">Penicillium canariense</name>
    <dbReference type="NCBI Taxonomy" id="189055"/>
    <lineage>
        <taxon>Eukaryota</taxon>
        <taxon>Fungi</taxon>
        <taxon>Dikarya</taxon>
        <taxon>Ascomycota</taxon>
        <taxon>Pezizomycotina</taxon>
        <taxon>Eurotiomycetes</taxon>
        <taxon>Eurotiomycetidae</taxon>
        <taxon>Eurotiales</taxon>
        <taxon>Aspergillaceae</taxon>
        <taxon>Penicillium</taxon>
    </lineage>
</organism>
<dbReference type="Gene3D" id="2.60.40.420">
    <property type="entry name" value="Cupredoxins - blue copper proteins"/>
    <property type="match status" value="3"/>
</dbReference>
<comment type="caution">
    <text evidence="11">The sequence shown here is derived from an EMBL/GenBank/DDBJ whole genome shotgun (WGS) entry which is preliminary data.</text>
</comment>
<keyword evidence="7" id="KW-0732">Signal</keyword>
<evidence type="ECO:0000313" key="11">
    <source>
        <dbReference type="EMBL" id="KAJ5167800.1"/>
    </source>
</evidence>
<keyword evidence="12" id="KW-1185">Reference proteome</keyword>
<dbReference type="InterPro" id="IPR045087">
    <property type="entry name" value="Cu-oxidase_fam"/>
</dbReference>
<dbReference type="InterPro" id="IPR011707">
    <property type="entry name" value="Cu-oxidase-like_N"/>
</dbReference>
<keyword evidence="6" id="KW-0325">Glycoprotein</keyword>
<dbReference type="GeneID" id="81424695"/>
<evidence type="ECO:0000256" key="5">
    <source>
        <dbReference type="ARBA" id="ARBA00023008"/>
    </source>
</evidence>
<feature type="domain" description="Plastocyanin-like" evidence="10">
    <location>
        <begin position="69"/>
        <end position="133"/>
    </location>
</feature>
<evidence type="ECO:0000259" key="10">
    <source>
        <dbReference type="Pfam" id="PF07732"/>
    </source>
</evidence>
<dbReference type="Proteomes" id="UP001149163">
    <property type="component" value="Unassembled WGS sequence"/>
</dbReference>
<keyword evidence="4" id="KW-0560">Oxidoreductase</keyword>
<dbReference type="GO" id="GO:0016491">
    <property type="term" value="F:oxidoreductase activity"/>
    <property type="evidence" value="ECO:0007669"/>
    <property type="project" value="UniProtKB-KW"/>
</dbReference>
<evidence type="ECO:0000256" key="4">
    <source>
        <dbReference type="ARBA" id="ARBA00023002"/>
    </source>
</evidence>